<keyword evidence="1" id="KW-0812">Transmembrane</keyword>
<feature type="transmembrane region" description="Helical" evidence="1">
    <location>
        <begin position="674"/>
        <end position="700"/>
    </location>
</feature>
<protein>
    <submittedName>
        <fullName evidence="2">Uncharacterized protein</fullName>
    </submittedName>
</protein>
<reference evidence="2" key="1">
    <citation type="journal article" date="2020" name="New Phytol.">
        <title>Comparative genomics reveals dynamic genome evolution in host specialist ectomycorrhizal fungi.</title>
        <authorList>
            <person name="Lofgren L.A."/>
            <person name="Nguyen N.H."/>
            <person name="Vilgalys R."/>
            <person name="Ruytinx J."/>
            <person name="Liao H.L."/>
            <person name="Branco S."/>
            <person name="Kuo A."/>
            <person name="LaButti K."/>
            <person name="Lipzen A."/>
            <person name="Andreopoulos W."/>
            <person name="Pangilinan J."/>
            <person name="Riley R."/>
            <person name="Hundley H."/>
            <person name="Na H."/>
            <person name="Barry K."/>
            <person name="Grigoriev I.V."/>
            <person name="Stajich J.E."/>
            <person name="Kennedy P.G."/>
        </authorList>
    </citation>
    <scope>NUCLEOTIDE SEQUENCE</scope>
    <source>
        <strain evidence="2">FC203</strain>
    </source>
</reference>
<feature type="transmembrane region" description="Helical" evidence="1">
    <location>
        <begin position="641"/>
        <end position="662"/>
    </location>
</feature>
<keyword evidence="1" id="KW-1133">Transmembrane helix</keyword>
<dbReference type="AlphaFoldDB" id="A0AAD4DQW7"/>
<evidence type="ECO:0000313" key="2">
    <source>
        <dbReference type="EMBL" id="KAG1890557.1"/>
    </source>
</evidence>
<name>A0AAD4DQW7_9AGAM</name>
<gene>
    <name evidence="2" type="ORF">F5891DRAFT_987001</name>
</gene>
<keyword evidence="1" id="KW-0472">Membrane</keyword>
<sequence>MTYIYNHIPRIITGFEHTGSFSDLRLDLDFACYILSQRNIGPCYWPTKVSMDDFWPLQKDPLGYIGMTVIAVPSSSLPEELSTRFWYPSMVLPKFIAKLAPWPYGHYNEAIFDGLDDIIDGMVTEDFDDSSVGQVYTEDYTTASFQQDYWQAYNFTPSSSAIGSALVPGITPISPLAQATAQTPIQASAPVPGNTTIADSDVRGFRQYHPFTRGPALDRAQPIRGPTSRSSVVINCEIIKDDTVWKSHHGALWQCHEGGQVMAISTSIHHPVLLGGFVAWSLRLAVRFHWHHLRGTFDHTPNSSLSDLRKVIGHCLKPSEDLGFCLNTDEGQTRIVRMTAVLDQAAVQLDQGQDQTLVAFDHRIVIEILGLQMAKELWHYMILRPIASNPNVCVADLYWDQVLDQGGNPNMRIISLIFYEYCQKALNRNLNRTGDTAVIKLYRRIGHLHGPPLMEIQDIGRDLGYIRPHSALISRREGSIPHPPVPELLENLELRPLCLLLLVDSNKPLTVPFHTSNCGMNGQHYPFNTVIVHCLTSSLAHAITCSSHLSLALEITWSSRLGEENLFATYSHPPMILPQEGEQGSSLHPPTMLLQEEEESLFATYLHPLMILPQEGEQVQHGYEYGQGEYYKMGNRIIKKFVAAWKTACTAALMALITPWMALLKSVLNLCPVLMLALMAGVLAVVLAVALVVVLAGLLLGVTMGEMAGVDAMALDYMTIS</sequence>
<accession>A0AAD4DQW7</accession>
<comment type="caution">
    <text evidence="2">The sequence shown here is derived from an EMBL/GenBank/DDBJ whole genome shotgun (WGS) entry which is preliminary data.</text>
</comment>
<dbReference type="EMBL" id="JABBWK010000140">
    <property type="protein sequence ID" value="KAG1890557.1"/>
    <property type="molecule type" value="Genomic_DNA"/>
</dbReference>
<evidence type="ECO:0000313" key="3">
    <source>
        <dbReference type="Proteomes" id="UP001195769"/>
    </source>
</evidence>
<evidence type="ECO:0000256" key="1">
    <source>
        <dbReference type="SAM" id="Phobius"/>
    </source>
</evidence>
<proteinExistence type="predicted"/>
<dbReference type="Proteomes" id="UP001195769">
    <property type="component" value="Unassembled WGS sequence"/>
</dbReference>
<dbReference type="RefSeq" id="XP_041217823.1">
    <property type="nucleotide sequence ID" value="XM_041377847.1"/>
</dbReference>
<organism evidence="2 3">
    <name type="scientific">Suillus fuscotomentosus</name>
    <dbReference type="NCBI Taxonomy" id="1912939"/>
    <lineage>
        <taxon>Eukaryota</taxon>
        <taxon>Fungi</taxon>
        <taxon>Dikarya</taxon>
        <taxon>Basidiomycota</taxon>
        <taxon>Agaricomycotina</taxon>
        <taxon>Agaricomycetes</taxon>
        <taxon>Agaricomycetidae</taxon>
        <taxon>Boletales</taxon>
        <taxon>Suillineae</taxon>
        <taxon>Suillaceae</taxon>
        <taxon>Suillus</taxon>
    </lineage>
</organism>
<keyword evidence="3" id="KW-1185">Reference proteome</keyword>
<dbReference type="GeneID" id="64672145"/>